<name>A0AA88N9W3_CHASR</name>
<reference evidence="1" key="1">
    <citation type="submission" date="2023-07" db="EMBL/GenBank/DDBJ databases">
        <title>Chromosome-level Genome Assembly of Striped Snakehead (Channa striata).</title>
        <authorList>
            <person name="Liu H."/>
        </authorList>
    </citation>
    <scope>NUCLEOTIDE SEQUENCE</scope>
    <source>
        <strain evidence="1">Gz</strain>
        <tissue evidence="1">Muscle</tissue>
    </source>
</reference>
<dbReference type="EMBL" id="JAUPFM010000004">
    <property type="protein sequence ID" value="KAK2854322.1"/>
    <property type="molecule type" value="Genomic_DNA"/>
</dbReference>
<sequence>MGVLKVTVPAVVVDLDTDLPSLGHVGNNKTTGIVTCNLQLAVCNSEEFHTPLGGAPITRGGVLRNIQ</sequence>
<evidence type="ECO:0000313" key="1">
    <source>
        <dbReference type="EMBL" id="KAK2854322.1"/>
    </source>
</evidence>
<accession>A0AA88N9W3</accession>
<organism evidence="1 2">
    <name type="scientific">Channa striata</name>
    <name type="common">Snakehead murrel</name>
    <name type="synonym">Ophicephalus striatus</name>
    <dbReference type="NCBI Taxonomy" id="64152"/>
    <lineage>
        <taxon>Eukaryota</taxon>
        <taxon>Metazoa</taxon>
        <taxon>Chordata</taxon>
        <taxon>Craniata</taxon>
        <taxon>Vertebrata</taxon>
        <taxon>Euteleostomi</taxon>
        <taxon>Actinopterygii</taxon>
        <taxon>Neopterygii</taxon>
        <taxon>Teleostei</taxon>
        <taxon>Neoteleostei</taxon>
        <taxon>Acanthomorphata</taxon>
        <taxon>Anabantaria</taxon>
        <taxon>Anabantiformes</taxon>
        <taxon>Channoidei</taxon>
        <taxon>Channidae</taxon>
        <taxon>Channa</taxon>
    </lineage>
</organism>
<dbReference type="AlphaFoldDB" id="A0AA88N9W3"/>
<comment type="caution">
    <text evidence="1">The sequence shown here is derived from an EMBL/GenBank/DDBJ whole genome shotgun (WGS) entry which is preliminary data.</text>
</comment>
<gene>
    <name evidence="1" type="ORF">Q5P01_006983</name>
</gene>
<dbReference type="InterPro" id="IPR009072">
    <property type="entry name" value="Histone-fold"/>
</dbReference>
<dbReference type="Proteomes" id="UP001187415">
    <property type="component" value="Unassembled WGS sequence"/>
</dbReference>
<protein>
    <submittedName>
        <fullName evidence="1">Uncharacterized protein</fullName>
    </submittedName>
</protein>
<keyword evidence="2" id="KW-1185">Reference proteome</keyword>
<dbReference type="Gene3D" id="1.10.20.10">
    <property type="entry name" value="Histone, subunit A"/>
    <property type="match status" value="1"/>
</dbReference>
<proteinExistence type="predicted"/>
<evidence type="ECO:0000313" key="2">
    <source>
        <dbReference type="Proteomes" id="UP001187415"/>
    </source>
</evidence>
<dbReference type="GO" id="GO:0046982">
    <property type="term" value="F:protein heterodimerization activity"/>
    <property type="evidence" value="ECO:0007669"/>
    <property type="project" value="InterPro"/>
</dbReference>